<accession>A0ABX8V7Z2</accession>
<keyword evidence="2" id="KW-1185">Reference proteome</keyword>
<sequence length="147" mass="17416">MRTFILCLALTSIILHGCSSPRIKFAEYEWTLSDDSRNKFLDDFKAKDSIFSIIIFTSVFKKDLIRVETRNKILFNDTIKSDRSLGLAKIVRINNTFDVKVTDLSLNYSFNLKKKHNVNYKYIYIQRKRYDGNKYVVTYSNTLRQFK</sequence>
<dbReference type="RefSeq" id="WP_220641312.1">
    <property type="nucleotide sequence ID" value="NZ_CP080429.1"/>
</dbReference>
<evidence type="ECO:0000313" key="1">
    <source>
        <dbReference type="EMBL" id="QYJ68974.1"/>
    </source>
</evidence>
<gene>
    <name evidence="1" type="ORF">K1I41_03560</name>
</gene>
<reference evidence="1 2" key="1">
    <citation type="submission" date="2021-07" db="EMBL/GenBank/DDBJ databases">
        <title>Flavobacterium WSW3-B6 sp.nov, isolated from seaweed.</title>
        <authorList>
            <person name="Muhammad N."/>
            <person name="Ho H."/>
            <person name="Lee Y.-J."/>
            <person name="Nguyen T."/>
            <person name="Ho J."/>
            <person name="Kim S.-G."/>
        </authorList>
    </citation>
    <scope>NUCLEOTIDE SEQUENCE [LARGE SCALE GENOMIC DNA]</scope>
    <source>
        <strain evidence="1 2">WSW3-B6</strain>
    </source>
</reference>
<protein>
    <submittedName>
        <fullName evidence="1">Uncharacterized protein</fullName>
    </submittedName>
</protein>
<dbReference type="Proteomes" id="UP000825381">
    <property type="component" value="Chromosome"/>
</dbReference>
<dbReference type="EMBL" id="CP080429">
    <property type="protein sequence ID" value="QYJ68974.1"/>
    <property type="molecule type" value="Genomic_DNA"/>
</dbReference>
<evidence type="ECO:0000313" key="2">
    <source>
        <dbReference type="Proteomes" id="UP000825381"/>
    </source>
</evidence>
<organism evidence="1 2">
    <name type="scientific">Flavobacterium litorale</name>
    <dbReference type="NCBI Taxonomy" id="2856519"/>
    <lineage>
        <taxon>Bacteria</taxon>
        <taxon>Pseudomonadati</taxon>
        <taxon>Bacteroidota</taxon>
        <taxon>Flavobacteriia</taxon>
        <taxon>Flavobacteriales</taxon>
        <taxon>Flavobacteriaceae</taxon>
        <taxon>Flavobacterium</taxon>
    </lineage>
</organism>
<proteinExistence type="predicted"/>
<name>A0ABX8V7Z2_9FLAO</name>